<organism evidence="1 2">
    <name type="scientific">Escherichia phage vB_EcoS_CEB_EC3a</name>
    <dbReference type="NCBI Taxonomy" id="1933774"/>
    <lineage>
        <taxon>Viruses</taxon>
        <taxon>Duplodnaviria</taxon>
        <taxon>Heunggongvirae</taxon>
        <taxon>Uroviricota</taxon>
        <taxon>Caudoviricetes</taxon>
        <taxon>Drexlerviridae</taxon>
        <taxon>Braunvirinae</taxon>
        <taxon>Loudonvirus</taxon>
        <taxon>Loudonvirus EC3a</taxon>
        <taxon>Guelphvirus EC3a</taxon>
    </lineage>
</organism>
<name>A0A1Q1PWF0_9CAUD</name>
<accession>A0A1Q1PWF0</accession>
<keyword evidence="2" id="KW-1185">Reference proteome</keyword>
<evidence type="ECO:0000313" key="2">
    <source>
        <dbReference type="Proteomes" id="UP000224800"/>
    </source>
</evidence>
<proteinExistence type="predicted"/>
<reference evidence="1 2" key="1">
    <citation type="submission" date="2016-12" db="EMBL/GenBank/DDBJ databases">
        <title>Clearing Escherichia coli biofilms with honey-phage combinations.</title>
        <authorList>
            <person name="Oliveira A."/>
            <person name="Ribeiro H."/>
            <person name="Melo L.D.R."/>
            <person name="Henriques A."/>
            <person name="Sillankorva S."/>
        </authorList>
    </citation>
    <scope>NUCLEOTIDE SEQUENCE [LARGE SCALE GENOMIC DNA]</scope>
</reference>
<dbReference type="Proteomes" id="UP000224800">
    <property type="component" value="Segment"/>
</dbReference>
<evidence type="ECO:0000313" key="1">
    <source>
        <dbReference type="EMBL" id="AQN32416.1"/>
    </source>
</evidence>
<sequence>MKNTYKFYYEEEFVDDLIYFNEKYGDEFVCNGDEMEVTASFSRGLN</sequence>
<gene>
    <name evidence="1" type="ORF">Ec3a_11</name>
</gene>
<dbReference type="EMBL" id="KY398841">
    <property type="protein sequence ID" value="AQN32416.1"/>
    <property type="molecule type" value="Genomic_DNA"/>
</dbReference>
<protein>
    <submittedName>
        <fullName evidence="1">Uncharacterized protein</fullName>
    </submittedName>
</protein>